<reference evidence="2" key="2">
    <citation type="submission" date="2018-05" db="EMBL/GenBank/DDBJ databases">
        <title>OmerRS3 (Oryza meridionalis Reference Sequence Version 3).</title>
        <authorList>
            <person name="Zhang J."/>
            <person name="Kudrna D."/>
            <person name="Lee S."/>
            <person name="Talag J."/>
            <person name="Welchert J."/>
            <person name="Wing R.A."/>
        </authorList>
    </citation>
    <scope>NUCLEOTIDE SEQUENCE [LARGE SCALE GENOMIC DNA]</scope>
    <source>
        <strain evidence="2">cv. OR44</strain>
    </source>
</reference>
<dbReference type="Gramene" id="OMERI12G03680.1">
    <property type="protein sequence ID" value="OMERI12G03680.1"/>
    <property type="gene ID" value="OMERI12G03680"/>
</dbReference>
<dbReference type="Proteomes" id="UP000008021">
    <property type="component" value="Chromosome 12"/>
</dbReference>
<evidence type="ECO:0000313" key="3">
    <source>
        <dbReference type="Proteomes" id="UP000008021"/>
    </source>
</evidence>
<dbReference type="EnsemblPlants" id="OMERI12G03680.1">
    <property type="protein sequence ID" value="OMERI12G03680.1"/>
    <property type="gene ID" value="OMERI12G03680"/>
</dbReference>
<feature type="region of interest" description="Disordered" evidence="1">
    <location>
        <begin position="111"/>
        <end position="148"/>
    </location>
</feature>
<dbReference type="AlphaFoldDB" id="A0A0E0FAE7"/>
<keyword evidence="3" id="KW-1185">Reference proteome</keyword>
<protein>
    <submittedName>
        <fullName evidence="2">Uncharacterized protein</fullName>
    </submittedName>
</protein>
<organism evidence="2">
    <name type="scientific">Oryza meridionalis</name>
    <dbReference type="NCBI Taxonomy" id="40149"/>
    <lineage>
        <taxon>Eukaryota</taxon>
        <taxon>Viridiplantae</taxon>
        <taxon>Streptophyta</taxon>
        <taxon>Embryophyta</taxon>
        <taxon>Tracheophyta</taxon>
        <taxon>Spermatophyta</taxon>
        <taxon>Magnoliopsida</taxon>
        <taxon>Liliopsida</taxon>
        <taxon>Poales</taxon>
        <taxon>Poaceae</taxon>
        <taxon>BOP clade</taxon>
        <taxon>Oryzoideae</taxon>
        <taxon>Oryzeae</taxon>
        <taxon>Oryzinae</taxon>
        <taxon>Oryza</taxon>
    </lineage>
</organism>
<evidence type="ECO:0000313" key="2">
    <source>
        <dbReference type="EnsemblPlants" id="OMERI12G03680.1"/>
    </source>
</evidence>
<name>A0A0E0FAE7_9ORYZ</name>
<reference evidence="2" key="1">
    <citation type="submission" date="2015-04" db="UniProtKB">
        <authorList>
            <consortium name="EnsemblPlants"/>
        </authorList>
    </citation>
    <scope>IDENTIFICATION</scope>
</reference>
<proteinExistence type="predicted"/>
<feature type="compositionally biased region" description="Basic and acidic residues" evidence="1">
    <location>
        <begin position="119"/>
        <end position="139"/>
    </location>
</feature>
<dbReference type="HOGENOM" id="CLU_1761679_0_0_1"/>
<sequence>MAGHWVCYKPSTPLLGTSSTARALQHKVGLSPAAAWARQRWGVVLPPPTAARGVCGVEVAHGGANITGPSSFRSGTEVACSGTEVTLPHTMEGTRWRTELRCRYSPAPCRTAQAWPPRRRNDLRWRGREEIEQPERVSQAKEPSTGPT</sequence>
<accession>A0A0E0FAE7</accession>
<evidence type="ECO:0000256" key="1">
    <source>
        <dbReference type="SAM" id="MobiDB-lite"/>
    </source>
</evidence>